<reference evidence="1" key="1">
    <citation type="submission" date="2021-02" db="EMBL/GenBank/DDBJ databases">
        <authorList>
            <person name="Nowell W R."/>
        </authorList>
    </citation>
    <scope>NUCLEOTIDE SEQUENCE</scope>
</reference>
<sequence>MNISCYYSSKTPYVFVTIFIIIIDPSLAKVRIKSLQIIIKKYLSLEEYRTCLRLYTQYGRVEYEYFQRINESRRIFDLCFQTIQTNPTKFSSFDSYNDVCYWLSTSLICEFNLNHLFNNMLKIILENSKPIPLEKLINNKEKLCSSISYVLNKLFPNTQFNDIIILVIDCLKSRKFSKWDQTSDEDWATYLRKNIYLSFELLFIFLNYSYLLNDPFDKLHSIILNSIVPLINEQRNKTNQTIIDYILRFYLSILWNELFAEHLLFNQCTTYLKQLLENIKWPSNVLLKFASIYTCFLPLYGSYVNEYEQKLLSYEYNQKIEYRLITKMFVLEMNLIRHLKIQKASSVNERVNSGYEHRVRHILKQLIQEYPYYVQIWLFYEHFEKYSPNSNRIKSILYDAMQSCPWAKVRYLIQ</sequence>
<dbReference type="Proteomes" id="UP000676336">
    <property type="component" value="Unassembled WGS sequence"/>
</dbReference>
<dbReference type="AlphaFoldDB" id="A0A8S2NZX9"/>
<protein>
    <submittedName>
        <fullName evidence="1">Uncharacterized protein</fullName>
    </submittedName>
</protein>
<dbReference type="EMBL" id="CAJOBI010005274">
    <property type="protein sequence ID" value="CAF4027278.1"/>
    <property type="molecule type" value="Genomic_DNA"/>
</dbReference>
<organism evidence="1 2">
    <name type="scientific">Rotaria magnacalcarata</name>
    <dbReference type="NCBI Taxonomy" id="392030"/>
    <lineage>
        <taxon>Eukaryota</taxon>
        <taxon>Metazoa</taxon>
        <taxon>Spiralia</taxon>
        <taxon>Gnathifera</taxon>
        <taxon>Rotifera</taxon>
        <taxon>Eurotatoria</taxon>
        <taxon>Bdelloidea</taxon>
        <taxon>Philodinida</taxon>
        <taxon>Philodinidae</taxon>
        <taxon>Rotaria</taxon>
    </lineage>
</organism>
<comment type="caution">
    <text evidence="1">The sequence shown here is derived from an EMBL/GenBank/DDBJ whole genome shotgun (WGS) entry which is preliminary data.</text>
</comment>
<evidence type="ECO:0000313" key="2">
    <source>
        <dbReference type="Proteomes" id="UP000676336"/>
    </source>
</evidence>
<name>A0A8S2NZX9_9BILA</name>
<proteinExistence type="predicted"/>
<evidence type="ECO:0000313" key="1">
    <source>
        <dbReference type="EMBL" id="CAF4027278.1"/>
    </source>
</evidence>
<accession>A0A8S2NZX9</accession>
<gene>
    <name evidence="1" type="ORF">SMN809_LOCUS13377</name>
</gene>